<sequence length="117" mass="13153">MKQKILICDLSCTIRVTKNSTECLRLVQFTCKTLASLKVRLTCRNSLDQLGEFFHVSPALVVVESEVLNDFPRFVGILIAEFAAAGTVNLALKMKGVMIIKDLDLKPMIDDMMRDFL</sequence>
<dbReference type="AlphaFoldDB" id="A0A699J1P6"/>
<organism evidence="1">
    <name type="scientific">Tanacetum cinerariifolium</name>
    <name type="common">Dalmatian daisy</name>
    <name type="synonym">Chrysanthemum cinerariifolium</name>
    <dbReference type="NCBI Taxonomy" id="118510"/>
    <lineage>
        <taxon>Eukaryota</taxon>
        <taxon>Viridiplantae</taxon>
        <taxon>Streptophyta</taxon>
        <taxon>Embryophyta</taxon>
        <taxon>Tracheophyta</taxon>
        <taxon>Spermatophyta</taxon>
        <taxon>Magnoliopsida</taxon>
        <taxon>eudicotyledons</taxon>
        <taxon>Gunneridae</taxon>
        <taxon>Pentapetalae</taxon>
        <taxon>asterids</taxon>
        <taxon>campanulids</taxon>
        <taxon>Asterales</taxon>
        <taxon>Asteraceae</taxon>
        <taxon>Asteroideae</taxon>
        <taxon>Anthemideae</taxon>
        <taxon>Anthemidinae</taxon>
        <taxon>Tanacetum</taxon>
    </lineage>
</organism>
<proteinExistence type="predicted"/>
<dbReference type="EMBL" id="BKCJ010358547">
    <property type="protein sequence ID" value="GFA03236.1"/>
    <property type="molecule type" value="Genomic_DNA"/>
</dbReference>
<evidence type="ECO:0000313" key="1">
    <source>
        <dbReference type="EMBL" id="GFA03236.1"/>
    </source>
</evidence>
<reference evidence="1" key="1">
    <citation type="journal article" date="2019" name="Sci. Rep.">
        <title>Draft genome of Tanacetum cinerariifolium, the natural source of mosquito coil.</title>
        <authorList>
            <person name="Yamashiro T."/>
            <person name="Shiraishi A."/>
            <person name="Satake H."/>
            <person name="Nakayama K."/>
        </authorList>
    </citation>
    <scope>NUCLEOTIDE SEQUENCE</scope>
</reference>
<protein>
    <submittedName>
        <fullName evidence="1">Uncharacterized protein</fullName>
    </submittedName>
</protein>
<accession>A0A699J1P6</accession>
<gene>
    <name evidence="1" type="ORF">Tci_575208</name>
</gene>
<comment type="caution">
    <text evidence="1">The sequence shown here is derived from an EMBL/GenBank/DDBJ whole genome shotgun (WGS) entry which is preliminary data.</text>
</comment>
<name>A0A699J1P6_TANCI</name>